<accession>A0A9D9EBD0</accession>
<reference evidence="1" key="1">
    <citation type="submission" date="2020-10" db="EMBL/GenBank/DDBJ databases">
        <authorList>
            <person name="Gilroy R."/>
        </authorList>
    </citation>
    <scope>NUCLEOTIDE SEQUENCE</scope>
    <source>
        <strain evidence="1">D5-748</strain>
    </source>
</reference>
<dbReference type="Pfam" id="PF16125">
    <property type="entry name" value="DUF4837"/>
    <property type="match status" value="1"/>
</dbReference>
<dbReference type="PROSITE" id="PS51257">
    <property type="entry name" value="PROKAR_LIPOPROTEIN"/>
    <property type="match status" value="1"/>
</dbReference>
<organism evidence="1 2">
    <name type="scientific">Candidatus Cryptobacteroides merdavium</name>
    <dbReference type="NCBI Taxonomy" id="2840769"/>
    <lineage>
        <taxon>Bacteria</taxon>
        <taxon>Pseudomonadati</taxon>
        <taxon>Bacteroidota</taxon>
        <taxon>Bacteroidia</taxon>
        <taxon>Bacteroidales</taxon>
        <taxon>Candidatus Cryptobacteroides</taxon>
    </lineage>
</organism>
<sequence>MKRLIFLTAFMATLFSICSCKNSGKALLPNVSGKAGEIAVVINKGDWEGAVGTELRDLLTSDCPFLPQKEPLYNLANVSPAGFTNMFQLHRNIIFCNIDAKVSDPGVVYKVDQWAKPQTLVIINAPDSDTAVSLIKENGTMILNTFEQAERDRVIMNCIQYEESSLRAIVNKAFGGSPYFPSGYSLKKQTDDFIWIGYDTQYTIQGIFVYRYPATGKDILTIDNIIARRNEILKANVPGMFENTYMTTAEAVAPNLEYLKYRGREFAQVRGFWEVHNDFMGGPFISHSFYSPDGKDIIVLEAFVYAPKYDKRNYLRQVESIIYSFEWADRQGKEENEGK</sequence>
<evidence type="ECO:0000313" key="1">
    <source>
        <dbReference type="EMBL" id="MBO8444157.1"/>
    </source>
</evidence>
<name>A0A9D9EBD0_9BACT</name>
<gene>
    <name evidence="1" type="ORF">IAC23_00455</name>
</gene>
<protein>
    <submittedName>
        <fullName evidence="1">DUF4837 family protein</fullName>
    </submittedName>
</protein>
<dbReference type="EMBL" id="JADIMO010000009">
    <property type="protein sequence ID" value="MBO8444157.1"/>
    <property type="molecule type" value="Genomic_DNA"/>
</dbReference>
<comment type="caution">
    <text evidence="1">The sequence shown here is derived from an EMBL/GenBank/DDBJ whole genome shotgun (WGS) entry which is preliminary data.</text>
</comment>
<dbReference type="AlphaFoldDB" id="A0A9D9EBD0"/>
<dbReference type="InterPro" id="IPR032286">
    <property type="entry name" value="DUF4837"/>
</dbReference>
<dbReference type="Proteomes" id="UP000823619">
    <property type="component" value="Unassembled WGS sequence"/>
</dbReference>
<proteinExistence type="predicted"/>
<evidence type="ECO:0000313" key="2">
    <source>
        <dbReference type="Proteomes" id="UP000823619"/>
    </source>
</evidence>
<reference evidence="1" key="2">
    <citation type="journal article" date="2021" name="PeerJ">
        <title>Extensive microbial diversity within the chicken gut microbiome revealed by metagenomics and culture.</title>
        <authorList>
            <person name="Gilroy R."/>
            <person name="Ravi A."/>
            <person name="Getino M."/>
            <person name="Pursley I."/>
            <person name="Horton D.L."/>
            <person name="Alikhan N.F."/>
            <person name="Baker D."/>
            <person name="Gharbi K."/>
            <person name="Hall N."/>
            <person name="Watson M."/>
            <person name="Adriaenssens E.M."/>
            <person name="Foster-Nyarko E."/>
            <person name="Jarju S."/>
            <person name="Secka A."/>
            <person name="Antonio M."/>
            <person name="Oren A."/>
            <person name="Chaudhuri R.R."/>
            <person name="La Ragione R."/>
            <person name="Hildebrand F."/>
            <person name="Pallen M.J."/>
        </authorList>
    </citation>
    <scope>NUCLEOTIDE SEQUENCE</scope>
    <source>
        <strain evidence="1">D5-748</strain>
    </source>
</reference>